<evidence type="ECO:0000313" key="1">
    <source>
        <dbReference type="EMBL" id="MBC3791346.1"/>
    </source>
</evidence>
<dbReference type="Proteomes" id="UP000700732">
    <property type="component" value="Unassembled WGS sequence"/>
</dbReference>
<dbReference type="PROSITE" id="PS51257">
    <property type="entry name" value="PROKAR_LIPOPROTEIN"/>
    <property type="match status" value="1"/>
</dbReference>
<protein>
    <recommendedName>
        <fullName evidence="3">YD repeat-containing protein</fullName>
    </recommendedName>
</protein>
<comment type="caution">
    <text evidence="1">The sequence shown here is derived from an EMBL/GenBank/DDBJ whole genome shotgun (WGS) entry which is preliminary data.</text>
</comment>
<accession>A0ABR6W414</accession>
<organism evidence="1 2">
    <name type="scientific">Spirosoma utsteinense</name>
    <dbReference type="NCBI Taxonomy" id="2585773"/>
    <lineage>
        <taxon>Bacteria</taxon>
        <taxon>Pseudomonadati</taxon>
        <taxon>Bacteroidota</taxon>
        <taxon>Cytophagia</taxon>
        <taxon>Cytophagales</taxon>
        <taxon>Cytophagaceae</taxon>
        <taxon>Spirosoma</taxon>
    </lineage>
</organism>
<name>A0ABR6W414_9BACT</name>
<evidence type="ECO:0000313" key="2">
    <source>
        <dbReference type="Proteomes" id="UP000700732"/>
    </source>
</evidence>
<sequence length="289" mass="32096">MKRNSLLIQLFVPVLVTVIFACKHRPDPQPATCQLTSTTDQLIEANGRLTDELQRTFTYANALVTSIAERSTSQEAGFLIERASQRVVRAANGSTLILLGYTSGTTQPTSATFSQGGRTSSTYAMEYNSSGRMSRIVERWSVLPANSLTVERSFTFTYDNAGNLTTERVRFTLLDGAVVEQETEYTLESKPSPYTHFSERALLTVVALTQSVETRPGRFWHLTAPAAYKSYNMAGSGIRGNLRESSTFATTYDTDSKLMSQEQNALLYQLSVPAPITKRNRQAFSYQCN</sequence>
<keyword evidence="2" id="KW-1185">Reference proteome</keyword>
<gene>
    <name evidence="1" type="ORF">FH603_1847</name>
</gene>
<dbReference type="RefSeq" id="WP_186737138.1">
    <property type="nucleotide sequence ID" value="NZ_VFIA01000009.1"/>
</dbReference>
<reference evidence="1 2" key="1">
    <citation type="submission" date="2019-06" db="EMBL/GenBank/DDBJ databases">
        <title>Spirosoma utsteinense sp. nov. isolated from Antarctic ice-free soils.</title>
        <authorList>
            <person name="Tahon G."/>
        </authorList>
    </citation>
    <scope>NUCLEOTIDE SEQUENCE [LARGE SCALE GENOMIC DNA]</scope>
    <source>
        <strain evidence="1 2">LMG 31447</strain>
    </source>
</reference>
<dbReference type="EMBL" id="VFIA01000009">
    <property type="protein sequence ID" value="MBC3791346.1"/>
    <property type="molecule type" value="Genomic_DNA"/>
</dbReference>
<proteinExistence type="predicted"/>
<evidence type="ECO:0008006" key="3">
    <source>
        <dbReference type="Google" id="ProtNLM"/>
    </source>
</evidence>